<accession>A0A563VRU1</accession>
<sequence>MEFTRIGLETWDIVWFATDSQGSIAYFTSGLYGSLPDSIIASKEDWEFIADFFIEQFEENTVGQFDSDCFDKVTMPTDNSIEKKRFAFSEYIEMSRKGLYSYDSYDTKLRYGDYYRVSYPIKPLNFENLPISIPKILEKTKLNNINFKKDKNIKKNNIIS</sequence>
<dbReference type="OrthoDB" id="666171at2"/>
<reference evidence="1 2" key="1">
    <citation type="submission" date="2019-01" db="EMBL/GenBank/DDBJ databases">
        <authorList>
            <person name="Brito A."/>
        </authorList>
    </citation>
    <scope>NUCLEOTIDE SEQUENCE [LARGE SCALE GENOMIC DNA]</scope>
    <source>
        <strain evidence="1">1</strain>
    </source>
</reference>
<evidence type="ECO:0000313" key="1">
    <source>
        <dbReference type="EMBL" id="VEP14097.1"/>
    </source>
</evidence>
<dbReference type="EMBL" id="CAACVJ010000156">
    <property type="protein sequence ID" value="VEP14097.1"/>
    <property type="molecule type" value="Genomic_DNA"/>
</dbReference>
<dbReference type="AlphaFoldDB" id="A0A563VRU1"/>
<keyword evidence="2" id="KW-1185">Reference proteome</keyword>
<gene>
    <name evidence="1" type="ORF">H1P_2390010</name>
</gene>
<protein>
    <submittedName>
        <fullName evidence="1">Uncharacterized protein</fullName>
    </submittedName>
</protein>
<evidence type="ECO:0000313" key="2">
    <source>
        <dbReference type="Proteomes" id="UP000320055"/>
    </source>
</evidence>
<name>A0A563VRU1_9CYAN</name>
<organism evidence="1 2">
    <name type="scientific">Hyella patelloides LEGE 07179</name>
    <dbReference type="NCBI Taxonomy" id="945734"/>
    <lineage>
        <taxon>Bacteria</taxon>
        <taxon>Bacillati</taxon>
        <taxon>Cyanobacteriota</taxon>
        <taxon>Cyanophyceae</taxon>
        <taxon>Pleurocapsales</taxon>
        <taxon>Hyellaceae</taxon>
        <taxon>Hyella</taxon>
    </lineage>
</organism>
<dbReference type="Proteomes" id="UP000320055">
    <property type="component" value="Unassembled WGS sequence"/>
</dbReference>
<proteinExistence type="predicted"/>
<dbReference type="RefSeq" id="WP_144872381.1">
    <property type="nucleotide sequence ID" value="NZ_LR213983.1"/>
</dbReference>